<proteinExistence type="predicted"/>
<comment type="caution">
    <text evidence="3">The sequence shown here is derived from an EMBL/GenBank/DDBJ whole genome shotgun (WGS) entry which is preliminary data.</text>
</comment>
<dbReference type="Pfam" id="PF00174">
    <property type="entry name" value="Oxidored_molyb"/>
    <property type="match status" value="1"/>
</dbReference>
<evidence type="ECO:0000259" key="2">
    <source>
        <dbReference type="Pfam" id="PF00174"/>
    </source>
</evidence>
<dbReference type="InterPro" id="IPR036374">
    <property type="entry name" value="OxRdtase_Mopterin-bd_sf"/>
</dbReference>
<name>A0A934S515_9BACT</name>
<evidence type="ECO:0000313" key="4">
    <source>
        <dbReference type="Proteomes" id="UP000603141"/>
    </source>
</evidence>
<feature type="signal peptide" evidence="1">
    <location>
        <begin position="1"/>
        <end position="20"/>
    </location>
</feature>
<protein>
    <submittedName>
        <fullName evidence="3">Molybdopterin-dependent oxidoreductase</fullName>
    </submittedName>
</protein>
<evidence type="ECO:0000256" key="1">
    <source>
        <dbReference type="SAM" id="SignalP"/>
    </source>
</evidence>
<dbReference type="Proteomes" id="UP000603141">
    <property type="component" value="Unassembled WGS sequence"/>
</dbReference>
<sequence>MNSKLIFPAIALATLAAVHAQPLILQGKSKITVDAEAWSKLPHEDLTATGHDKKEHRYSGVAMAKLLEKIGAPAGDQLRGKAMTEAVLITAADGYQIVFSLAELDASYRSNPVILADAADGKPLEGNEGKLMLIVPGDAKHARWIRQVERIVLVSVQEPAS</sequence>
<feature type="chain" id="PRO_5038102296" evidence="1">
    <location>
        <begin position="21"/>
        <end position="161"/>
    </location>
</feature>
<accession>A0A934S515</accession>
<feature type="domain" description="Oxidoreductase molybdopterin-binding" evidence="2">
    <location>
        <begin position="50"/>
        <end position="154"/>
    </location>
</feature>
<dbReference type="Gene3D" id="3.90.420.10">
    <property type="entry name" value="Oxidoreductase, molybdopterin-binding domain"/>
    <property type="match status" value="1"/>
</dbReference>
<reference evidence="3" key="1">
    <citation type="submission" date="2021-01" db="EMBL/GenBank/DDBJ databases">
        <title>Modified the classification status of verrucomicrobia.</title>
        <authorList>
            <person name="Feng X."/>
        </authorList>
    </citation>
    <scope>NUCLEOTIDE SEQUENCE</scope>
    <source>
        <strain evidence="3">KCTC 22041</strain>
    </source>
</reference>
<dbReference type="InterPro" id="IPR000572">
    <property type="entry name" value="OxRdtase_Mopterin-bd_dom"/>
</dbReference>
<dbReference type="RefSeq" id="WP_200267504.1">
    <property type="nucleotide sequence ID" value="NZ_JAENIJ010000003.1"/>
</dbReference>
<gene>
    <name evidence="3" type="ORF">JIN85_03020</name>
</gene>
<dbReference type="EMBL" id="JAENIJ010000003">
    <property type="protein sequence ID" value="MBK1881370.1"/>
    <property type="molecule type" value="Genomic_DNA"/>
</dbReference>
<organism evidence="3 4">
    <name type="scientific">Luteolibacter pohnpeiensis</name>
    <dbReference type="NCBI Taxonomy" id="454153"/>
    <lineage>
        <taxon>Bacteria</taxon>
        <taxon>Pseudomonadati</taxon>
        <taxon>Verrucomicrobiota</taxon>
        <taxon>Verrucomicrobiia</taxon>
        <taxon>Verrucomicrobiales</taxon>
        <taxon>Verrucomicrobiaceae</taxon>
        <taxon>Luteolibacter</taxon>
    </lineage>
</organism>
<dbReference type="SUPFAM" id="SSF56524">
    <property type="entry name" value="Oxidoreductase molybdopterin-binding domain"/>
    <property type="match status" value="1"/>
</dbReference>
<dbReference type="AlphaFoldDB" id="A0A934S515"/>
<evidence type="ECO:0000313" key="3">
    <source>
        <dbReference type="EMBL" id="MBK1881370.1"/>
    </source>
</evidence>
<keyword evidence="1" id="KW-0732">Signal</keyword>
<keyword evidence="4" id="KW-1185">Reference proteome</keyword>